<dbReference type="Proteomes" id="UP000265515">
    <property type="component" value="Unassembled WGS sequence"/>
</dbReference>
<organism evidence="2 3">
    <name type="scientific">Chara braunii</name>
    <name type="common">Braun's stonewort</name>
    <dbReference type="NCBI Taxonomy" id="69332"/>
    <lineage>
        <taxon>Eukaryota</taxon>
        <taxon>Viridiplantae</taxon>
        <taxon>Streptophyta</taxon>
        <taxon>Charophyceae</taxon>
        <taxon>Charales</taxon>
        <taxon>Characeae</taxon>
        <taxon>Chara</taxon>
    </lineage>
</organism>
<accession>A0A388MD98</accession>
<dbReference type="EMBL" id="BFEA01001078">
    <property type="protein sequence ID" value="GBG92538.1"/>
    <property type="molecule type" value="Genomic_DNA"/>
</dbReference>
<evidence type="ECO:0000256" key="1">
    <source>
        <dbReference type="SAM" id="MobiDB-lite"/>
    </source>
</evidence>
<reference evidence="2 3" key="1">
    <citation type="journal article" date="2018" name="Cell">
        <title>The Chara Genome: Secondary Complexity and Implications for Plant Terrestrialization.</title>
        <authorList>
            <person name="Nishiyama T."/>
            <person name="Sakayama H."/>
            <person name="Vries J.D."/>
            <person name="Buschmann H."/>
            <person name="Saint-Marcoux D."/>
            <person name="Ullrich K.K."/>
            <person name="Haas F.B."/>
            <person name="Vanderstraeten L."/>
            <person name="Becker D."/>
            <person name="Lang D."/>
            <person name="Vosolsobe S."/>
            <person name="Rombauts S."/>
            <person name="Wilhelmsson P.K.I."/>
            <person name="Janitza P."/>
            <person name="Kern R."/>
            <person name="Heyl A."/>
            <person name="Rumpler F."/>
            <person name="Villalobos L.I.A.C."/>
            <person name="Clay J.M."/>
            <person name="Skokan R."/>
            <person name="Toyoda A."/>
            <person name="Suzuki Y."/>
            <person name="Kagoshima H."/>
            <person name="Schijlen E."/>
            <person name="Tajeshwar N."/>
            <person name="Catarino B."/>
            <person name="Hetherington A.J."/>
            <person name="Saltykova A."/>
            <person name="Bonnot C."/>
            <person name="Breuninger H."/>
            <person name="Symeonidi A."/>
            <person name="Radhakrishnan G.V."/>
            <person name="Van Nieuwerburgh F."/>
            <person name="Deforce D."/>
            <person name="Chang C."/>
            <person name="Karol K.G."/>
            <person name="Hedrich R."/>
            <person name="Ulvskov P."/>
            <person name="Glockner G."/>
            <person name="Delwiche C.F."/>
            <person name="Petrasek J."/>
            <person name="Van de Peer Y."/>
            <person name="Friml J."/>
            <person name="Beilby M."/>
            <person name="Dolan L."/>
            <person name="Kohara Y."/>
            <person name="Sugano S."/>
            <person name="Fujiyama A."/>
            <person name="Delaux P.-M."/>
            <person name="Quint M."/>
            <person name="TheiBen G."/>
            <person name="Hagemann M."/>
            <person name="Harholt J."/>
            <person name="Dunand C."/>
            <person name="Zachgo S."/>
            <person name="Langdale J."/>
            <person name="Maumus F."/>
            <person name="Straeten D.V.D."/>
            <person name="Gould S.B."/>
            <person name="Rensing S.A."/>
        </authorList>
    </citation>
    <scope>NUCLEOTIDE SEQUENCE [LARGE SCALE GENOMIC DNA]</scope>
    <source>
        <strain evidence="2 3">S276</strain>
    </source>
</reference>
<feature type="region of interest" description="Disordered" evidence="1">
    <location>
        <begin position="332"/>
        <end position="400"/>
    </location>
</feature>
<feature type="compositionally biased region" description="Basic and acidic residues" evidence="1">
    <location>
        <begin position="376"/>
        <end position="400"/>
    </location>
</feature>
<sequence length="400" mass="44775">MVGPKAMVVKAKRMVVTKAMRAKKKSEDASDEDGEEREDSYEGGNEGDEDGANDNDGRKSILGPQAITTLREETPSLPVLGGQYAMEEDVSDTIASTRIENVMRETTPNTGGAMEGNTSKYDVKETTVRFVSLMRRVRNDIGAVDDETKNVPHADKESVDDPNGMDIEDNLLLDIPDNAPQKLAPSDNISYNMKEMKEGPHFLDTKCKEDDEWGHHIIWHPGLFEPCVIDGGWHMAIRMGGKWVFRETVLGSRFYEIAKDNFFTRVRQANKDAPNQRISDNSCMNITFSSIALRSTTKNRVRRMEVSYGTQIVFESTMGEKRVVAEGVSVAEHEKAPSTTNVESGEENENEEEADKSHSVINLVDQSGENEETSDKEDVKESGEESQERERDLSEMHDQN</sequence>
<dbReference type="AlphaFoldDB" id="A0A388MD98"/>
<dbReference type="Gramene" id="GBG92538">
    <property type="protein sequence ID" value="GBG92538"/>
    <property type="gene ID" value="CBR_g55873"/>
</dbReference>
<feature type="region of interest" description="Disordered" evidence="1">
    <location>
        <begin position="144"/>
        <end position="165"/>
    </location>
</feature>
<feature type="compositionally biased region" description="Acidic residues" evidence="1">
    <location>
        <begin position="29"/>
        <end position="53"/>
    </location>
</feature>
<feature type="compositionally biased region" description="Basic and acidic residues" evidence="1">
    <location>
        <begin position="146"/>
        <end position="159"/>
    </location>
</feature>
<name>A0A388MD98_CHABU</name>
<comment type="caution">
    <text evidence="2">The sequence shown here is derived from an EMBL/GenBank/DDBJ whole genome shotgun (WGS) entry which is preliminary data.</text>
</comment>
<keyword evidence="3" id="KW-1185">Reference proteome</keyword>
<evidence type="ECO:0000313" key="2">
    <source>
        <dbReference type="EMBL" id="GBG92538.1"/>
    </source>
</evidence>
<feature type="region of interest" description="Disordered" evidence="1">
    <location>
        <begin position="18"/>
        <end position="84"/>
    </location>
</feature>
<gene>
    <name evidence="2" type="ORF">CBR_g55873</name>
</gene>
<feature type="compositionally biased region" description="Acidic residues" evidence="1">
    <location>
        <begin position="344"/>
        <end position="354"/>
    </location>
</feature>
<evidence type="ECO:0000313" key="3">
    <source>
        <dbReference type="Proteomes" id="UP000265515"/>
    </source>
</evidence>
<proteinExistence type="predicted"/>
<protein>
    <submittedName>
        <fullName evidence="2">Uncharacterized protein</fullName>
    </submittedName>
</protein>